<evidence type="ECO:0000313" key="1">
    <source>
        <dbReference type="EMBL" id="KAJ8668137.1"/>
    </source>
</evidence>
<organism evidence="1 2">
    <name type="scientific">Eretmocerus hayati</name>
    <dbReference type="NCBI Taxonomy" id="131215"/>
    <lineage>
        <taxon>Eukaryota</taxon>
        <taxon>Metazoa</taxon>
        <taxon>Ecdysozoa</taxon>
        <taxon>Arthropoda</taxon>
        <taxon>Hexapoda</taxon>
        <taxon>Insecta</taxon>
        <taxon>Pterygota</taxon>
        <taxon>Neoptera</taxon>
        <taxon>Endopterygota</taxon>
        <taxon>Hymenoptera</taxon>
        <taxon>Apocrita</taxon>
        <taxon>Proctotrupomorpha</taxon>
        <taxon>Chalcidoidea</taxon>
        <taxon>Aphelinidae</taxon>
        <taxon>Aphelininae</taxon>
        <taxon>Eretmocerus</taxon>
    </lineage>
</organism>
<accession>A0ACC2NAP2</accession>
<name>A0ACC2NAP2_9HYME</name>
<evidence type="ECO:0000313" key="2">
    <source>
        <dbReference type="Proteomes" id="UP001239111"/>
    </source>
</evidence>
<gene>
    <name evidence="1" type="ORF">QAD02_009800</name>
</gene>
<dbReference type="EMBL" id="CM056744">
    <property type="protein sequence ID" value="KAJ8668137.1"/>
    <property type="molecule type" value="Genomic_DNA"/>
</dbReference>
<sequence>MSILSSLKELPWKHYIKFGAQNGPNSSGLSQNAIEEIQNVSVNESGESNYSFGAHAESTAVSSALIIEERCNDEDNSVPIEVDFDTDLQESHEGTVLLDNTAEIPAQPFPIDNCALFSVPIDSNPSAIEFSTSDLQDEIERAEVANFIEQMQISEEQLLPCDDDEFLPDASSNDEQSAEVRISDNLCDSNLSSGSYDSERSSPVLSRQSDEMIASTTLENSDISVPIPQTSSSVNLQNLVTFSPSREAVILSPPREISVSESNPQSVTPTNLPGAVSIETIILDLSLRTNIVSSSNSESSSTIHPTCFQREELDGDVLHGTHFIHHTYIKIALNYMKLNIAHLQFSKIQNTASNHANNPPVGDRSLEENSAVDQPKPHHDDASAFQKAFPMPKVDLKKRRRVPKVPPAGSLSEALEYLEKKEQEKKVQLEEKQRRKEEKLRKKIERDEETAKNQAYAAEKRLLNQRKTSFNKELRELRKQIKLEKNPEKILALRDDLTDTIGHIDEVNELLAQYTAKDAMRALKSKENSQIVNTLHVYLFRFFITLAFDCL</sequence>
<protein>
    <submittedName>
        <fullName evidence="1">Uncharacterized protein</fullName>
    </submittedName>
</protein>
<keyword evidence="2" id="KW-1185">Reference proteome</keyword>
<proteinExistence type="predicted"/>
<reference evidence="1" key="1">
    <citation type="submission" date="2023-04" db="EMBL/GenBank/DDBJ databases">
        <title>A chromosome-level genome assembly of the parasitoid wasp Eretmocerus hayati.</title>
        <authorList>
            <person name="Zhong Y."/>
            <person name="Liu S."/>
            <person name="Liu Y."/>
        </authorList>
    </citation>
    <scope>NUCLEOTIDE SEQUENCE</scope>
    <source>
        <strain evidence="1">ZJU_SS_LIU_2023</strain>
    </source>
</reference>
<comment type="caution">
    <text evidence="1">The sequence shown here is derived from an EMBL/GenBank/DDBJ whole genome shotgun (WGS) entry which is preliminary data.</text>
</comment>
<dbReference type="Proteomes" id="UP001239111">
    <property type="component" value="Chromosome 4"/>
</dbReference>